<name>A0A2P2LBA9_RHIMU</name>
<keyword evidence="1" id="KW-0472">Membrane</keyword>
<sequence length="166" mass="18554">MACRIADSVFLFVGPRQRPICSPRIETHFSTGIHRFTGDNVLVKGDRCGKYFSHLKGNRTIQSMAIQVAPSSVDGFQFRKQLAESFGFKQVGEPLPENVTLKDVMDTLPKKVFEIDDVKAWKSVLISVTSYALGLFMISKVPWYLLPLAWAWTGTAVTGVSFLCTF</sequence>
<reference evidence="2" key="1">
    <citation type="submission" date="2018-02" db="EMBL/GenBank/DDBJ databases">
        <title>Rhizophora mucronata_Transcriptome.</title>
        <authorList>
            <person name="Meera S.P."/>
            <person name="Sreeshan A."/>
            <person name="Augustine A."/>
        </authorList>
    </citation>
    <scope>NUCLEOTIDE SEQUENCE</scope>
    <source>
        <tissue evidence="2">Leaf</tissue>
    </source>
</reference>
<evidence type="ECO:0000256" key="1">
    <source>
        <dbReference type="SAM" id="Phobius"/>
    </source>
</evidence>
<feature type="transmembrane region" description="Helical" evidence="1">
    <location>
        <begin position="144"/>
        <end position="164"/>
    </location>
</feature>
<accession>A0A2P2LBA9</accession>
<protein>
    <submittedName>
        <fullName evidence="2">Omega-6 fatty acid desaturaseic</fullName>
    </submittedName>
</protein>
<proteinExistence type="predicted"/>
<keyword evidence="1" id="KW-1133">Transmembrane helix</keyword>
<organism evidence="2">
    <name type="scientific">Rhizophora mucronata</name>
    <name type="common">Asiatic mangrove</name>
    <dbReference type="NCBI Taxonomy" id="61149"/>
    <lineage>
        <taxon>Eukaryota</taxon>
        <taxon>Viridiplantae</taxon>
        <taxon>Streptophyta</taxon>
        <taxon>Embryophyta</taxon>
        <taxon>Tracheophyta</taxon>
        <taxon>Spermatophyta</taxon>
        <taxon>Magnoliopsida</taxon>
        <taxon>eudicotyledons</taxon>
        <taxon>Gunneridae</taxon>
        <taxon>Pentapetalae</taxon>
        <taxon>rosids</taxon>
        <taxon>fabids</taxon>
        <taxon>Malpighiales</taxon>
        <taxon>Rhizophoraceae</taxon>
        <taxon>Rhizophora</taxon>
    </lineage>
</organism>
<keyword evidence="1" id="KW-0812">Transmembrane</keyword>
<evidence type="ECO:0000313" key="2">
    <source>
        <dbReference type="EMBL" id="MBX15252.1"/>
    </source>
</evidence>
<dbReference type="EMBL" id="GGEC01034768">
    <property type="protein sequence ID" value="MBX15252.1"/>
    <property type="molecule type" value="Transcribed_RNA"/>
</dbReference>
<dbReference type="AlphaFoldDB" id="A0A2P2LBA9"/>